<sequence>MDSVDLEVLKRSALWLKQGWPVLLVTVLRTWGSSPRPEGAMLAIRADGALAGSVSGGCIEDDLIHKVQAAEIQPALPVVCRYGVSADDAHRFGLPCGGTIELVLEPLSVRSGIELVLGALETGRTIKRTLDMQSGVATLETAGPIDCVSFDGRAFVNVHGPRYRMLVIGAGQLSRYLTEVALGLDYQITVCDPRDEYSSEWTIPSARVVRTMPDDAVIDMKLDTRSAVITLTHDPKLDDLALMEALKTPAFYVGAIGSRRNNAARCARLAEFDLTGEQIARLRGPAGIYIGSKTPPEIAISILAEVTAAKNGVQLPPIAGVATAKRYLEHVCDVGAGQPS</sequence>
<organism evidence="3 4">
    <name type="scientific">Paraburkholderia tuberum</name>
    <dbReference type="NCBI Taxonomy" id="157910"/>
    <lineage>
        <taxon>Bacteria</taxon>
        <taxon>Pseudomonadati</taxon>
        <taxon>Pseudomonadota</taxon>
        <taxon>Betaproteobacteria</taxon>
        <taxon>Burkholderiales</taxon>
        <taxon>Burkholderiaceae</taxon>
        <taxon>Paraburkholderia</taxon>
    </lineage>
</organism>
<dbReference type="PANTHER" id="PTHR30388">
    <property type="entry name" value="ALDEHYDE OXIDOREDUCTASE MOLYBDENUM COFACTOR ASSEMBLY PROTEIN"/>
    <property type="match status" value="1"/>
</dbReference>
<dbReference type="EMBL" id="FNKX01000004">
    <property type="protein sequence ID" value="SDR61467.1"/>
    <property type="molecule type" value="Genomic_DNA"/>
</dbReference>
<dbReference type="InterPro" id="IPR052698">
    <property type="entry name" value="MoCofactor_Util/Proc"/>
</dbReference>
<evidence type="ECO:0000313" key="4">
    <source>
        <dbReference type="Proteomes" id="UP000199365"/>
    </source>
</evidence>
<dbReference type="RefSeq" id="WP_090812285.1">
    <property type="nucleotide sequence ID" value="NZ_FNKX01000004.1"/>
</dbReference>
<dbReference type="Proteomes" id="UP000199365">
    <property type="component" value="Unassembled WGS sequence"/>
</dbReference>
<evidence type="ECO:0000313" key="3">
    <source>
        <dbReference type="EMBL" id="SDR61467.1"/>
    </source>
</evidence>
<dbReference type="InterPro" id="IPR027051">
    <property type="entry name" value="XdhC_Rossmann_dom"/>
</dbReference>
<proteinExistence type="predicted"/>
<gene>
    <name evidence="3" type="ORF">SAMN05445850_7772</name>
</gene>
<name>A0A1H1KHF2_9BURK</name>
<evidence type="ECO:0000259" key="1">
    <source>
        <dbReference type="Pfam" id="PF02625"/>
    </source>
</evidence>
<feature type="domain" description="XdhC Rossmann" evidence="2">
    <location>
        <begin position="165"/>
        <end position="306"/>
    </location>
</feature>
<reference evidence="4" key="1">
    <citation type="submission" date="2016-10" db="EMBL/GenBank/DDBJ databases">
        <authorList>
            <person name="Varghese N."/>
            <person name="Submissions S."/>
        </authorList>
    </citation>
    <scope>NUCLEOTIDE SEQUENCE [LARGE SCALE GENOMIC DNA]</scope>
    <source>
        <strain evidence="4">DUS833</strain>
    </source>
</reference>
<dbReference type="PANTHER" id="PTHR30388:SF4">
    <property type="entry name" value="MOLYBDENUM COFACTOR INSERTION CHAPERONE PAOD"/>
    <property type="match status" value="1"/>
</dbReference>
<evidence type="ECO:0000259" key="2">
    <source>
        <dbReference type="Pfam" id="PF13478"/>
    </source>
</evidence>
<feature type="domain" description="XdhC- CoxI" evidence="1">
    <location>
        <begin position="15"/>
        <end position="70"/>
    </location>
</feature>
<accession>A0A1H1KHF2</accession>
<dbReference type="Pfam" id="PF02625">
    <property type="entry name" value="XdhC_CoxI"/>
    <property type="match status" value="1"/>
</dbReference>
<protein>
    <submittedName>
        <fullName evidence="3">Xanthine dehydrogenase accessory factor</fullName>
    </submittedName>
</protein>
<dbReference type="STRING" id="157910.SAMN05445850_7772"/>
<dbReference type="InterPro" id="IPR003777">
    <property type="entry name" value="XdhC_CoxI"/>
</dbReference>
<keyword evidence="4" id="KW-1185">Reference proteome</keyword>
<dbReference type="AlphaFoldDB" id="A0A1H1KHF2"/>
<dbReference type="Gene3D" id="3.40.50.720">
    <property type="entry name" value="NAD(P)-binding Rossmann-like Domain"/>
    <property type="match status" value="1"/>
</dbReference>
<dbReference type="Pfam" id="PF13478">
    <property type="entry name" value="XdhC_C"/>
    <property type="match status" value="1"/>
</dbReference>